<evidence type="ECO:0000313" key="2">
    <source>
        <dbReference type="Proteomes" id="UP000070133"/>
    </source>
</evidence>
<dbReference type="AlphaFoldDB" id="A0A139HAP3"/>
<gene>
    <name evidence="1" type="ORF">AC578_4269</name>
</gene>
<organism evidence="1 2">
    <name type="scientific">Pseudocercospora eumusae</name>
    <dbReference type="NCBI Taxonomy" id="321146"/>
    <lineage>
        <taxon>Eukaryota</taxon>
        <taxon>Fungi</taxon>
        <taxon>Dikarya</taxon>
        <taxon>Ascomycota</taxon>
        <taxon>Pezizomycotina</taxon>
        <taxon>Dothideomycetes</taxon>
        <taxon>Dothideomycetidae</taxon>
        <taxon>Mycosphaerellales</taxon>
        <taxon>Mycosphaerellaceae</taxon>
        <taxon>Pseudocercospora</taxon>
    </lineage>
</organism>
<reference evidence="1 2" key="1">
    <citation type="submission" date="2015-07" db="EMBL/GenBank/DDBJ databases">
        <title>Comparative genomics of the Sigatoka disease complex on banana suggests a link between parallel evolutionary changes in Pseudocercospora fijiensis and Pseudocercospora eumusae and increased virulence on the banana host.</title>
        <authorList>
            <person name="Chang T.-C."/>
            <person name="Salvucci A."/>
            <person name="Crous P.W."/>
            <person name="Stergiopoulos I."/>
        </authorList>
    </citation>
    <scope>NUCLEOTIDE SEQUENCE [LARGE SCALE GENOMIC DNA]</scope>
    <source>
        <strain evidence="1 2">CBS 114824</strain>
    </source>
</reference>
<proteinExistence type="predicted"/>
<name>A0A139HAP3_9PEZI</name>
<dbReference type="Proteomes" id="UP000070133">
    <property type="component" value="Unassembled WGS sequence"/>
</dbReference>
<keyword evidence="2" id="KW-1185">Reference proteome</keyword>
<protein>
    <submittedName>
        <fullName evidence="1">Uncharacterized protein</fullName>
    </submittedName>
</protein>
<dbReference type="OrthoDB" id="10028886at2759"/>
<dbReference type="EMBL" id="LFZN01000090">
    <property type="protein sequence ID" value="KXS99511.1"/>
    <property type="molecule type" value="Genomic_DNA"/>
</dbReference>
<accession>A0A139HAP3</accession>
<evidence type="ECO:0000313" key="1">
    <source>
        <dbReference type="EMBL" id="KXS99511.1"/>
    </source>
</evidence>
<comment type="caution">
    <text evidence="1">The sequence shown here is derived from an EMBL/GenBank/DDBJ whole genome shotgun (WGS) entry which is preliminary data.</text>
</comment>
<sequence>MEDYSRRLAYEDLSLEGQTHRQSRHEAQAMRSLALAAIAYGRGKLSDKLWPSLDLEGSTLLNYFSRLRSIEWRIEAMKHPDVLGVEEAKTAVDEAERSLPEVCLD</sequence>